<reference evidence="2" key="1">
    <citation type="journal article" date="2022" name="Mol. Ecol. Resour.">
        <title>The genomes of chicory, endive, great burdock and yacon provide insights into Asteraceae palaeo-polyploidization history and plant inulin production.</title>
        <authorList>
            <person name="Fan W."/>
            <person name="Wang S."/>
            <person name="Wang H."/>
            <person name="Wang A."/>
            <person name="Jiang F."/>
            <person name="Liu H."/>
            <person name="Zhao H."/>
            <person name="Xu D."/>
            <person name="Zhang Y."/>
        </authorList>
    </citation>
    <scope>NUCLEOTIDE SEQUENCE [LARGE SCALE GENOMIC DNA]</scope>
    <source>
        <strain evidence="2">cv. Yunnan</strain>
    </source>
</reference>
<keyword evidence="2" id="KW-1185">Reference proteome</keyword>
<dbReference type="Proteomes" id="UP001056120">
    <property type="component" value="Linkage Group LG01"/>
</dbReference>
<comment type="caution">
    <text evidence="1">The sequence shown here is derived from an EMBL/GenBank/DDBJ whole genome shotgun (WGS) entry which is preliminary data.</text>
</comment>
<evidence type="ECO:0000313" key="2">
    <source>
        <dbReference type="Proteomes" id="UP001056120"/>
    </source>
</evidence>
<dbReference type="EMBL" id="CM042018">
    <property type="protein sequence ID" value="KAI3828698.1"/>
    <property type="molecule type" value="Genomic_DNA"/>
</dbReference>
<organism evidence="1 2">
    <name type="scientific">Smallanthus sonchifolius</name>
    <dbReference type="NCBI Taxonomy" id="185202"/>
    <lineage>
        <taxon>Eukaryota</taxon>
        <taxon>Viridiplantae</taxon>
        <taxon>Streptophyta</taxon>
        <taxon>Embryophyta</taxon>
        <taxon>Tracheophyta</taxon>
        <taxon>Spermatophyta</taxon>
        <taxon>Magnoliopsida</taxon>
        <taxon>eudicotyledons</taxon>
        <taxon>Gunneridae</taxon>
        <taxon>Pentapetalae</taxon>
        <taxon>asterids</taxon>
        <taxon>campanulids</taxon>
        <taxon>Asterales</taxon>
        <taxon>Asteraceae</taxon>
        <taxon>Asteroideae</taxon>
        <taxon>Heliantheae alliance</taxon>
        <taxon>Millerieae</taxon>
        <taxon>Smallanthus</taxon>
    </lineage>
</organism>
<evidence type="ECO:0000313" key="1">
    <source>
        <dbReference type="EMBL" id="KAI3828698.1"/>
    </source>
</evidence>
<protein>
    <submittedName>
        <fullName evidence="1">Uncharacterized protein</fullName>
    </submittedName>
</protein>
<reference evidence="1 2" key="2">
    <citation type="journal article" date="2022" name="Mol. Ecol. Resour.">
        <title>The genomes of chicory, endive, great burdock and yacon provide insights into Asteraceae paleo-polyploidization history and plant inulin production.</title>
        <authorList>
            <person name="Fan W."/>
            <person name="Wang S."/>
            <person name="Wang H."/>
            <person name="Wang A."/>
            <person name="Jiang F."/>
            <person name="Liu H."/>
            <person name="Zhao H."/>
            <person name="Xu D."/>
            <person name="Zhang Y."/>
        </authorList>
    </citation>
    <scope>NUCLEOTIDE SEQUENCE [LARGE SCALE GENOMIC DNA]</scope>
    <source>
        <strain evidence="2">cv. Yunnan</strain>
        <tissue evidence="1">Leaves</tissue>
    </source>
</reference>
<sequence>MVAQMREICWWRLVIDGDGKCTQDGGPDGGARWCLWFTASVAGDPVVIHGDGKSTKVVDGPDGGARWCWSLKVAGALPDLDRRICSHVSGGGGGVTYLAVEGGGV</sequence>
<accession>A0ACB9K8Z9</accession>
<name>A0ACB9K8Z9_9ASTR</name>
<proteinExistence type="predicted"/>
<gene>
    <name evidence="1" type="ORF">L1987_02806</name>
</gene>